<name>A0A433SBF0_9BURK</name>
<sequence>MTNGYTVGVMNKTQKVLIGLSALLTLLVSVTIYMVPPVYGRVFAEMGANNLPALTALVIHWNWLWMLLPVVLLLLTA</sequence>
<accession>A0A433SBF0</accession>
<evidence type="ECO:0000313" key="2">
    <source>
        <dbReference type="EMBL" id="RUS66062.1"/>
    </source>
</evidence>
<organism evidence="2 3">
    <name type="scientific">Saezia sanguinis</name>
    <dbReference type="NCBI Taxonomy" id="1965230"/>
    <lineage>
        <taxon>Bacteria</taxon>
        <taxon>Pseudomonadati</taxon>
        <taxon>Pseudomonadota</taxon>
        <taxon>Betaproteobacteria</taxon>
        <taxon>Burkholderiales</taxon>
        <taxon>Saeziaceae</taxon>
        <taxon>Saezia</taxon>
    </lineage>
</organism>
<comment type="caution">
    <text evidence="2">The sequence shown here is derived from an EMBL/GenBank/DDBJ whole genome shotgun (WGS) entry which is preliminary data.</text>
</comment>
<keyword evidence="3" id="KW-1185">Reference proteome</keyword>
<keyword evidence="1" id="KW-0472">Membrane</keyword>
<evidence type="ECO:0000313" key="3">
    <source>
        <dbReference type="Proteomes" id="UP000286947"/>
    </source>
</evidence>
<gene>
    <name evidence="2" type="ORF">CUZ56_02420</name>
</gene>
<keyword evidence="1" id="KW-1133">Transmembrane helix</keyword>
<keyword evidence="1" id="KW-0812">Transmembrane</keyword>
<dbReference type="Proteomes" id="UP000286947">
    <property type="component" value="Unassembled WGS sequence"/>
</dbReference>
<feature type="transmembrane region" description="Helical" evidence="1">
    <location>
        <begin position="55"/>
        <end position="75"/>
    </location>
</feature>
<proteinExistence type="predicted"/>
<evidence type="ECO:0000256" key="1">
    <source>
        <dbReference type="SAM" id="Phobius"/>
    </source>
</evidence>
<reference evidence="2 3" key="1">
    <citation type="submission" date="2018-01" db="EMBL/GenBank/DDBJ databases">
        <title>Saezia sanguinis gen. nov., sp. nov., in the order Burkholderiales isolated from human blood.</title>
        <authorList>
            <person name="Medina-Pascual M.J."/>
            <person name="Valdezate S."/>
            <person name="Monzon S."/>
            <person name="Cuesta I."/>
            <person name="Carrasco G."/>
            <person name="Villalon P."/>
            <person name="Saez-Nieto J.A."/>
        </authorList>
    </citation>
    <scope>NUCLEOTIDE SEQUENCE [LARGE SCALE GENOMIC DNA]</scope>
    <source>
        <strain evidence="2 3">CNM695-12</strain>
    </source>
</reference>
<dbReference type="EMBL" id="PQSP01000007">
    <property type="protein sequence ID" value="RUS66062.1"/>
    <property type="molecule type" value="Genomic_DNA"/>
</dbReference>
<feature type="transmembrane region" description="Helical" evidence="1">
    <location>
        <begin position="16"/>
        <end position="35"/>
    </location>
</feature>
<protein>
    <submittedName>
        <fullName evidence="2">Uncharacterized protein</fullName>
    </submittedName>
</protein>
<dbReference type="AlphaFoldDB" id="A0A433SBF0"/>